<dbReference type="InterPro" id="IPR025943">
    <property type="entry name" value="Sigma_54_int_dom_ATP-bd_2"/>
</dbReference>
<evidence type="ECO:0000313" key="5">
    <source>
        <dbReference type="Proteomes" id="UP000274556"/>
    </source>
</evidence>
<reference evidence="4 5" key="1">
    <citation type="submission" date="2018-10" db="EMBL/GenBank/DDBJ databases">
        <title>Genomic Encyclopedia of Archaeal and Bacterial Type Strains, Phase II (KMG-II): from individual species to whole genera.</title>
        <authorList>
            <person name="Goeker M."/>
        </authorList>
    </citation>
    <scope>NUCLEOTIDE SEQUENCE [LARGE SCALE GENOMIC DNA]</scope>
    <source>
        <strain evidence="4 5">DSM 235</strain>
    </source>
</reference>
<dbReference type="PANTHER" id="PTHR32071">
    <property type="entry name" value="TRANSCRIPTIONAL REGULATORY PROTEIN"/>
    <property type="match status" value="1"/>
</dbReference>
<evidence type="ECO:0000256" key="1">
    <source>
        <dbReference type="ARBA" id="ARBA00022741"/>
    </source>
</evidence>
<comment type="caution">
    <text evidence="4">The sequence shown here is derived from an EMBL/GenBank/DDBJ whole genome shotgun (WGS) entry which is preliminary data.</text>
</comment>
<dbReference type="AlphaFoldDB" id="A0A495V640"/>
<dbReference type="PROSITE" id="PS00676">
    <property type="entry name" value="SIGMA54_INTERACT_2"/>
    <property type="match status" value="1"/>
</dbReference>
<dbReference type="Gene3D" id="1.10.8.60">
    <property type="match status" value="1"/>
</dbReference>
<evidence type="ECO:0000256" key="2">
    <source>
        <dbReference type="ARBA" id="ARBA00022840"/>
    </source>
</evidence>
<dbReference type="PROSITE" id="PS50045">
    <property type="entry name" value="SIGMA54_INTERACT_4"/>
    <property type="match status" value="1"/>
</dbReference>
<name>A0A495V640_9GAMM</name>
<evidence type="ECO:0000313" key="4">
    <source>
        <dbReference type="EMBL" id="RKT44861.1"/>
    </source>
</evidence>
<dbReference type="GO" id="GO:0006355">
    <property type="term" value="P:regulation of DNA-templated transcription"/>
    <property type="evidence" value="ECO:0007669"/>
    <property type="project" value="InterPro"/>
</dbReference>
<dbReference type="Gene3D" id="3.40.50.300">
    <property type="entry name" value="P-loop containing nucleotide triphosphate hydrolases"/>
    <property type="match status" value="1"/>
</dbReference>
<accession>A0A495V640</accession>
<dbReference type="SUPFAM" id="SSF52540">
    <property type="entry name" value="P-loop containing nucleoside triphosphate hydrolases"/>
    <property type="match status" value="1"/>
</dbReference>
<dbReference type="FunFam" id="3.40.50.300:FF:000006">
    <property type="entry name" value="DNA-binding transcriptional regulator NtrC"/>
    <property type="match status" value="1"/>
</dbReference>
<feature type="domain" description="Sigma-54 factor interaction" evidence="3">
    <location>
        <begin position="135"/>
        <end position="364"/>
    </location>
</feature>
<dbReference type="EMBL" id="RBXL01000001">
    <property type="protein sequence ID" value="RKT44861.1"/>
    <property type="molecule type" value="Genomic_DNA"/>
</dbReference>
<keyword evidence="2" id="KW-0067">ATP-binding</keyword>
<dbReference type="Proteomes" id="UP000274556">
    <property type="component" value="Unassembled WGS sequence"/>
</dbReference>
<dbReference type="InterPro" id="IPR027417">
    <property type="entry name" value="P-loop_NTPase"/>
</dbReference>
<gene>
    <name evidence="4" type="ORF">BDD21_2265</name>
</gene>
<dbReference type="SMART" id="SM00382">
    <property type="entry name" value="AAA"/>
    <property type="match status" value="1"/>
</dbReference>
<dbReference type="GO" id="GO:0005524">
    <property type="term" value="F:ATP binding"/>
    <property type="evidence" value="ECO:0007669"/>
    <property type="project" value="UniProtKB-KW"/>
</dbReference>
<organism evidence="4 5">
    <name type="scientific">Thiocapsa rosea</name>
    <dbReference type="NCBI Taxonomy" id="69360"/>
    <lineage>
        <taxon>Bacteria</taxon>
        <taxon>Pseudomonadati</taxon>
        <taxon>Pseudomonadota</taxon>
        <taxon>Gammaproteobacteria</taxon>
        <taxon>Chromatiales</taxon>
        <taxon>Chromatiaceae</taxon>
        <taxon>Thiocapsa</taxon>
    </lineage>
</organism>
<dbReference type="InterPro" id="IPR002078">
    <property type="entry name" value="Sigma_54_int"/>
</dbReference>
<keyword evidence="1" id="KW-0547">Nucleotide-binding</keyword>
<sequence>MLTVQLECYGDPGGIRVREYQAALSAVGIGLAPAAGALRTEAAAPGHGILLFDEPDAAVLNHVRQSSGGGRRRVVAVALRRAPRPPEVWRLLAAGAADVLAWDAGPDCAARIHARLERWAAVDESLASAAVRAALVGTSDVWQQTLRALIETARFTQAPVLLLGESGTGKEEAARLIHTLDPRTAKPELQVLDCTTIVPDLAGSELFGHERGAFTGAVAQREGAFALANGGTLLLDEVGELPLPLQAQLLRVIQEGSYKRVGGNTWQQTRFRLLCATNRDLTALVRAGAFRADLYHRIASQVHRLPPLRERREDILPLAEHFLRLLRPDDPPPELDAATRAWFLCHDYPGNARELRQRVTRLLLRHPGGDLITVGSIPSEERPTADDAGGSEWPAANLEPLVRSALAAGIGLKALIRAVDDLAEQVAVTDADNNLQRAAQVLGITDRALQERRAKRRQEAAT</sequence>
<dbReference type="CDD" id="cd00009">
    <property type="entry name" value="AAA"/>
    <property type="match status" value="1"/>
</dbReference>
<evidence type="ECO:0000259" key="3">
    <source>
        <dbReference type="PROSITE" id="PS50045"/>
    </source>
</evidence>
<keyword evidence="5" id="KW-1185">Reference proteome</keyword>
<proteinExistence type="predicted"/>
<dbReference type="Pfam" id="PF25601">
    <property type="entry name" value="AAA_lid_14"/>
    <property type="match status" value="1"/>
</dbReference>
<protein>
    <submittedName>
        <fullName evidence="4">Sigma-54 interacting transcriptional regulator</fullName>
    </submittedName>
</protein>
<dbReference type="InterPro" id="IPR003593">
    <property type="entry name" value="AAA+_ATPase"/>
</dbReference>
<dbReference type="Pfam" id="PF00158">
    <property type="entry name" value="Sigma54_activat"/>
    <property type="match status" value="1"/>
</dbReference>
<dbReference type="InterPro" id="IPR058031">
    <property type="entry name" value="AAA_lid_NorR"/>
</dbReference>